<dbReference type="OrthoDB" id="5212574at2759"/>
<dbReference type="InterPro" id="IPR036615">
    <property type="entry name" value="Mur_ligase_C_dom_sf"/>
</dbReference>
<comment type="subcellular location">
    <subcellularLocation>
        <location evidence="3">Cytoplasm</location>
    </subcellularLocation>
    <subcellularLocation>
        <location evidence="1">Mitochondrion inner membrane</location>
    </subcellularLocation>
    <subcellularLocation>
        <location evidence="2">Mitochondrion matrix</location>
    </subcellularLocation>
</comment>
<evidence type="ECO:0000256" key="3">
    <source>
        <dbReference type="ARBA" id="ARBA00004496"/>
    </source>
</evidence>
<dbReference type="GO" id="GO:0046872">
    <property type="term" value="F:metal ion binding"/>
    <property type="evidence" value="ECO:0007669"/>
    <property type="project" value="UniProtKB-KW"/>
</dbReference>
<keyword evidence="10 18" id="KW-0547">Nucleotide-binding</keyword>
<dbReference type="InterPro" id="IPR018109">
    <property type="entry name" value="Folylpolyglutamate_synth_CS"/>
</dbReference>
<keyword evidence="13 19" id="KW-0460">Magnesium</keyword>
<evidence type="ECO:0000256" key="10">
    <source>
        <dbReference type="ARBA" id="ARBA00022741"/>
    </source>
</evidence>
<protein>
    <recommendedName>
        <fullName evidence="17">Folylpolyglutamate synthase</fullName>
        <ecNumber evidence="17">6.3.2.17</ecNumber>
    </recommendedName>
    <alternativeName>
        <fullName evidence="17">Folylpoly-gamma-glutamate synthetase</fullName>
    </alternativeName>
    <alternativeName>
        <fullName evidence="17">Tetrahydrofolylpolyglutamate synthase</fullName>
    </alternativeName>
</protein>
<evidence type="ECO:0000256" key="18">
    <source>
        <dbReference type="PIRSR" id="PIRSR038895-1"/>
    </source>
</evidence>
<keyword evidence="14" id="KW-0496">Mitochondrion</keyword>
<dbReference type="EC" id="6.3.2.17" evidence="17"/>
<evidence type="ECO:0000256" key="14">
    <source>
        <dbReference type="ARBA" id="ARBA00023128"/>
    </source>
</evidence>
<keyword evidence="12 18" id="KW-0067">ATP-binding</keyword>
<dbReference type="GO" id="GO:0005759">
    <property type="term" value="C:mitochondrial matrix"/>
    <property type="evidence" value="ECO:0007669"/>
    <property type="project" value="UniProtKB-SubCell"/>
</dbReference>
<evidence type="ECO:0000256" key="12">
    <source>
        <dbReference type="ARBA" id="ARBA00022840"/>
    </source>
</evidence>
<dbReference type="SUPFAM" id="SSF53623">
    <property type="entry name" value="MurD-like peptide ligases, catalytic domain"/>
    <property type="match status" value="1"/>
</dbReference>
<evidence type="ECO:0000313" key="21">
    <source>
        <dbReference type="Proteomes" id="UP000785200"/>
    </source>
</evidence>
<dbReference type="Gene3D" id="3.40.1190.10">
    <property type="entry name" value="Mur-like, catalytic domain"/>
    <property type="match status" value="1"/>
</dbReference>
<evidence type="ECO:0000256" key="16">
    <source>
        <dbReference type="ARBA" id="ARBA00047493"/>
    </source>
</evidence>
<feature type="binding site" evidence="18">
    <location>
        <position position="378"/>
    </location>
    <ligand>
        <name>ATP</name>
        <dbReference type="ChEBI" id="CHEBI:30616"/>
    </ligand>
</feature>
<feature type="binding site" evidence="19">
    <location>
        <position position="255"/>
    </location>
    <ligand>
        <name>Mg(2+)</name>
        <dbReference type="ChEBI" id="CHEBI:18420"/>
        <label>1</label>
    </ligand>
</feature>
<dbReference type="GO" id="GO:0004326">
    <property type="term" value="F:tetrahydrofolylpolyglutamate synthase activity"/>
    <property type="evidence" value="ECO:0007669"/>
    <property type="project" value="UniProtKB-EC"/>
</dbReference>
<comment type="similarity">
    <text evidence="5 17">Belongs to the folylpolyglutamate synthase family.</text>
</comment>
<dbReference type="InterPro" id="IPR001645">
    <property type="entry name" value="Folylpolyglutamate_synth"/>
</dbReference>
<keyword evidence="21" id="KW-1185">Reference proteome</keyword>
<dbReference type="NCBIfam" id="TIGR01499">
    <property type="entry name" value="folC"/>
    <property type="match status" value="1"/>
</dbReference>
<dbReference type="SUPFAM" id="SSF53244">
    <property type="entry name" value="MurD-like peptide ligases, peptide-binding domain"/>
    <property type="match status" value="1"/>
</dbReference>
<dbReference type="EMBL" id="VNKQ01000018">
    <property type="protein sequence ID" value="KAG0645570.1"/>
    <property type="molecule type" value="Genomic_DNA"/>
</dbReference>
<organism evidence="20 21">
    <name type="scientific">Hyphodiscus hymeniophilus</name>
    <dbReference type="NCBI Taxonomy" id="353542"/>
    <lineage>
        <taxon>Eukaryota</taxon>
        <taxon>Fungi</taxon>
        <taxon>Dikarya</taxon>
        <taxon>Ascomycota</taxon>
        <taxon>Pezizomycotina</taxon>
        <taxon>Leotiomycetes</taxon>
        <taxon>Helotiales</taxon>
        <taxon>Hyphodiscaceae</taxon>
        <taxon>Hyphodiscus</taxon>
    </lineage>
</organism>
<dbReference type="PANTHER" id="PTHR11136:SF5">
    <property type="entry name" value="FOLYLPOLYGLUTAMATE SYNTHASE, MITOCHONDRIAL"/>
    <property type="match status" value="1"/>
</dbReference>
<dbReference type="PIRSF" id="PIRSF038895">
    <property type="entry name" value="FPGS"/>
    <property type="match status" value="1"/>
</dbReference>
<keyword evidence="15" id="KW-0472">Membrane</keyword>
<keyword evidence="9 19" id="KW-0479">Metal-binding</keyword>
<keyword evidence="11" id="KW-0999">Mitochondrion inner membrane</keyword>
<evidence type="ECO:0000256" key="4">
    <source>
        <dbReference type="ARBA" id="ARBA00005150"/>
    </source>
</evidence>
<evidence type="ECO:0000256" key="1">
    <source>
        <dbReference type="ARBA" id="ARBA00004273"/>
    </source>
</evidence>
<reference evidence="20" key="1">
    <citation type="submission" date="2019-07" db="EMBL/GenBank/DDBJ databases">
        <title>Hyphodiscus hymeniophilus genome sequencing and assembly.</title>
        <authorList>
            <person name="Kramer G."/>
            <person name="Nodwell J."/>
        </authorList>
    </citation>
    <scope>NUCLEOTIDE SEQUENCE</scope>
    <source>
        <strain evidence="20">ATCC 34498</strain>
    </source>
</reference>
<comment type="pathway">
    <text evidence="4 17">Cofactor biosynthesis; tetrahydrofolylpolyglutamate biosynthesis.</text>
</comment>
<evidence type="ECO:0000256" key="7">
    <source>
        <dbReference type="ARBA" id="ARBA00022563"/>
    </source>
</evidence>
<evidence type="ECO:0000256" key="8">
    <source>
        <dbReference type="ARBA" id="ARBA00022598"/>
    </source>
</evidence>
<feature type="binding site" evidence="19">
    <location>
        <position position="225"/>
    </location>
    <ligand>
        <name>Mg(2+)</name>
        <dbReference type="ChEBI" id="CHEBI:18420"/>
        <label>1</label>
    </ligand>
</feature>
<evidence type="ECO:0000256" key="11">
    <source>
        <dbReference type="ARBA" id="ARBA00022792"/>
    </source>
</evidence>
<proteinExistence type="inferred from homology"/>
<dbReference type="AlphaFoldDB" id="A0A9P6SQ74"/>
<dbReference type="GO" id="GO:0006730">
    <property type="term" value="P:one-carbon metabolic process"/>
    <property type="evidence" value="ECO:0007669"/>
    <property type="project" value="UniProtKB-KW"/>
</dbReference>
<accession>A0A9P6SQ74</accession>
<comment type="function">
    <text evidence="17">Catalyzes conversion of folates to polyglutamate derivatives allowing concentration of folate compounds in the cell and the intracellular retention of these cofactors, which are important substrates for most of the folate-dependent enzymes that are involved in one-carbon transfer reactions involved in purine, pyrimidine and amino acid synthesis.</text>
</comment>
<dbReference type="GO" id="GO:0005524">
    <property type="term" value="F:ATP binding"/>
    <property type="evidence" value="ECO:0007669"/>
    <property type="project" value="UniProtKB-KW"/>
</dbReference>
<evidence type="ECO:0000256" key="9">
    <source>
        <dbReference type="ARBA" id="ARBA00022723"/>
    </source>
</evidence>
<dbReference type="InterPro" id="IPR023600">
    <property type="entry name" value="Folylpolyglutamate_synth_euk"/>
</dbReference>
<comment type="catalytic activity">
    <reaction evidence="16 17">
        <text>(6S)-5,6,7,8-tetrahydrofolyl-(gamma-L-Glu)(n) + L-glutamate + ATP = (6S)-5,6,7,8-tetrahydrofolyl-(gamma-L-Glu)(n+1) + ADP + phosphate + H(+)</text>
        <dbReference type="Rhea" id="RHEA:10580"/>
        <dbReference type="Rhea" id="RHEA-COMP:14738"/>
        <dbReference type="Rhea" id="RHEA-COMP:14740"/>
        <dbReference type="ChEBI" id="CHEBI:15378"/>
        <dbReference type="ChEBI" id="CHEBI:29985"/>
        <dbReference type="ChEBI" id="CHEBI:30616"/>
        <dbReference type="ChEBI" id="CHEBI:43474"/>
        <dbReference type="ChEBI" id="CHEBI:141005"/>
        <dbReference type="ChEBI" id="CHEBI:456216"/>
        <dbReference type="EC" id="6.3.2.17"/>
    </reaction>
</comment>
<feature type="binding site" evidence="19">
    <location>
        <position position="148"/>
    </location>
    <ligand>
        <name>Mg(2+)</name>
        <dbReference type="ChEBI" id="CHEBI:18420"/>
        <label>1</label>
    </ligand>
</feature>
<dbReference type="Gene3D" id="3.90.190.20">
    <property type="entry name" value="Mur ligase, C-terminal domain"/>
    <property type="match status" value="1"/>
</dbReference>
<evidence type="ECO:0000256" key="5">
    <source>
        <dbReference type="ARBA" id="ARBA00008276"/>
    </source>
</evidence>
<evidence type="ECO:0000256" key="6">
    <source>
        <dbReference type="ARBA" id="ARBA00022490"/>
    </source>
</evidence>
<dbReference type="GO" id="GO:0005743">
    <property type="term" value="C:mitochondrial inner membrane"/>
    <property type="evidence" value="ECO:0007669"/>
    <property type="project" value="UniProtKB-SubCell"/>
</dbReference>
<comment type="caution">
    <text evidence="20">The sequence shown here is derived from an EMBL/GenBank/DDBJ whole genome shotgun (WGS) entry which is preliminary data.</text>
</comment>
<sequence>MRTIFQLPPAIRHATLTSFLPVQNYSLRRFSSTLPTVTSSTGRSYAEAIALLDSLQSNRAVVSSISDSSRDMNLNAIPEMLEWARKAGYGVSDFAKLGLRCIHVAGTKGKGSVCAMVENILLQYRRADDGALRSVRDRALGKIGLYTSPHLITVRERIRIDGVPISESLFTRYFFELWDRFSFERSSNPSDLKRLSVGKPSYFRYLTLLALHTFVNEGVETAIVECGIGGEYDSTNILPREAVTVSAITKLGIDHVGMLGDTVEKIAMHKAGIMKKGIPAYTVEQIPGAQTVLESCAVGKGAELHVIRRNPQLEDANLKLSIEGQFQKDNASLAIAVAASHLQSMGVTNGAANEDSKKLGKLSPQFARGLETTKLPGRCEVRKDGNIEWLIDGAHTIDSLESTAHWYLNKLENALRDERLPTATMLIFNQQDRDAQGLIRSFLGVLAGENPQVQLELYTAQDRLQKMRFSAHRKMFTYAAFCTNIPFQSDVPENIDLQVQIGVAAAYQSIASNSLNMCYGSVEEAVELARKVSEGDERVLVLVTGSLHLVGALLQVLERESRRPP</sequence>
<evidence type="ECO:0000313" key="20">
    <source>
        <dbReference type="EMBL" id="KAG0645570.1"/>
    </source>
</evidence>
<keyword evidence="6" id="KW-0963">Cytoplasm</keyword>
<dbReference type="PROSITE" id="PS01012">
    <property type="entry name" value="FOLYLPOLYGLU_SYNT_2"/>
    <property type="match status" value="1"/>
</dbReference>
<evidence type="ECO:0000256" key="17">
    <source>
        <dbReference type="PIRNR" id="PIRNR038895"/>
    </source>
</evidence>
<evidence type="ECO:0000256" key="2">
    <source>
        <dbReference type="ARBA" id="ARBA00004305"/>
    </source>
</evidence>
<dbReference type="Proteomes" id="UP000785200">
    <property type="component" value="Unassembled WGS sequence"/>
</dbReference>
<name>A0A9P6SQ74_9HELO</name>
<keyword evidence="7 17" id="KW-0554">One-carbon metabolism</keyword>
<dbReference type="InterPro" id="IPR036565">
    <property type="entry name" value="Mur-like_cat_sf"/>
</dbReference>
<evidence type="ECO:0000256" key="19">
    <source>
        <dbReference type="PIRSR" id="PIRSR038895-2"/>
    </source>
</evidence>
<keyword evidence="8 17" id="KW-0436">Ligase</keyword>
<evidence type="ECO:0000256" key="13">
    <source>
        <dbReference type="ARBA" id="ARBA00022842"/>
    </source>
</evidence>
<comment type="cofactor">
    <cofactor evidence="17">
        <name>a monovalent cation</name>
        <dbReference type="ChEBI" id="CHEBI:60242"/>
    </cofactor>
    <text evidence="17">A monovalent cation.</text>
</comment>
<feature type="binding site" evidence="18">
    <location>
        <position position="392"/>
    </location>
    <ligand>
        <name>ATP</name>
        <dbReference type="ChEBI" id="CHEBI:30616"/>
    </ligand>
</feature>
<dbReference type="GO" id="GO:0005829">
    <property type="term" value="C:cytosol"/>
    <property type="evidence" value="ECO:0007669"/>
    <property type="project" value="TreeGrafter"/>
</dbReference>
<gene>
    <name evidence="20" type="ORF">D0Z07_8698</name>
</gene>
<dbReference type="PANTHER" id="PTHR11136">
    <property type="entry name" value="FOLYLPOLYGLUTAMATE SYNTHASE-RELATED"/>
    <property type="match status" value="1"/>
</dbReference>
<evidence type="ECO:0000256" key="15">
    <source>
        <dbReference type="ARBA" id="ARBA00023136"/>
    </source>
</evidence>